<evidence type="ECO:0000259" key="3">
    <source>
        <dbReference type="Pfam" id="PF20275"/>
    </source>
</evidence>
<reference evidence="4" key="1">
    <citation type="submission" date="2020-01" db="EMBL/GenBank/DDBJ databases">
        <title>Insect and environment-associated Actinomycetes.</title>
        <authorList>
            <person name="Currrie C."/>
            <person name="Chevrette M."/>
            <person name="Carlson C."/>
            <person name="Stubbendieck R."/>
            <person name="Wendt-Pienkowski E."/>
        </authorList>
    </citation>
    <scope>NUCLEOTIDE SEQUENCE</scope>
    <source>
        <strain evidence="4">SID505</strain>
    </source>
</reference>
<protein>
    <submittedName>
        <fullName evidence="4">DUF2326 domain-containing protein</fullName>
    </submittedName>
</protein>
<name>A0A6G3T3V9_STRAQ</name>
<evidence type="ECO:0000256" key="1">
    <source>
        <dbReference type="SAM" id="Coils"/>
    </source>
</evidence>
<dbReference type="EMBL" id="JAAGMK010001028">
    <property type="protein sequence ID" value="NEB89585.1"/>
    <property type="molecule type" value="Genomic_DNA"/>
</dbReference>
<dbReference type="InterPro" id="IPR027417">
    <property type="entry name" value="P-loop_NTPase"/>
</dbReference>
<comment type="caution">
    <text evidence="4">The sequence shown here is derived from an EMBL/GenBank/DDBJ whole genome shotgun (WGS) entry which is preliminary data.</text>
</comment>
<accession>A0A6G3T3V9</accession>
<dbReference type="InterPro" id="IPR018760">
    <property type="entry name" value="DUF2326"/>
</dbReference>
<feature type="domain" description="DUF2326" evidence="2">
    <location>
        <begin position="448"/>
        <end position="584"/>
    </location>
</feature>
<dbReference type="Gene3D" id="3.40.50.300">
    <property type="entry name" value="P-loop containing nucleotide triphosphate hydrolases"/>
    <property type="match status" value="1"/>
</dbReference>
<feature type="domain" description="ABC-three component systems C-terminal" evidence="3">
    <location>
        <begin position="284"/>
        <end position="409"/>
    </location>
</feature>
<evidence type="ECO:0000313" key="4">
    <source>
        <dbReference type="EMBL" id="NEB89585.1"/>
    </source>
</evidence>
<organism evidence="4">
    <name type="scientific">Streptomyces anulatus</name>
    <name type="common">Streptomyces chrysomallus</name>
    <dbReference type="NCBI Taxonomy" id="1892"/>
    <lineage>
        <taxon>Bacteria</taxon>
        <taxon>Bacillati</taxon>
        <taxon>Actinomycetota</taxon>
        <taxon>Actinomycetes</taxon>
        <taxon>Kitasatosporales</taxon>
        <taxon>Streptomycetaceae</taxon>
        <taxon>Streptomyces</taxon>
    </lineage>
</organism>
<dbReference type="Pfam" id="PF10088">
    <property type="entry name" value="DUF2326"/>
    <property type="match status" value="1"/>
</dbReference>
<keyword evidence="1" id="KW-0175">Coiled coil</keyword>
<feature type="coiled-coil region" evidence="1">
    <location>
        <begin position="227"/>
        <end position="277"/>
    </location>
</feature>
<gene>
    <name evidence="4" type="ORF">G3I43_36345</name>
</gene>
<dbReference type="Pfam" id="PF20275">
    <property type="entry name" value="CTD10"/>
    <property type="match status" value="1"/>
</dbReference>
<dbReference type="AlphaFoldDB" id="A0A6G3T3V9"/>
<sequence>MLRRLDADDPRFKGAVFTPGLNLVVADRLRGSATTDSRNSAGKSSLIELIHFLLGGRVTKTSLVARKPLREITFSLEMSWPNVDSLTVWRAGGRPNVVRISPDISDADSRELMALDLGDDFAEMPVETWNRLIERDLFHLGDEHDGVSGRILLSFLARRASSHGFNEATRTFARQAEVDATTNLAYLLGLDWQLANGYRELAARKATRTQLRKAVNDPVWGRIVGSIADLRGQIALAQGQVDRLRAQIAEFQVVPEYERVKEQADDVARRIKQLSQDDVIDRDNLEELQQAITEATDVDTTYLEPVYEELGVVLNEQVRRRFEEVKDFHRSVVRNRRRFLDAEIAEITDRLEARRTERSRLGEEQARLLRVLNDGGALEALTALQQAMAREQATLEALRHRYDAAQTLEASARQITTQRLQLQQAVSTDLDERFEHTSEATLLFSQYAQRLYGQGREAYLAIEAGPNSLQIRPHIHSDDSRGISSMVIFCFDLTVAVLAHRHHRGPDFLIHDSHLFDGVDDRQLAAALQLAADVTEEENMQYIATFNSDDLDKAARQGFNAAPYVREPHLTDRLDDGGLFGFRF</sequence>
<proteinExistence type="predicted"/>
<dbReference type="InterPro" id="IPR046919">
    <property type="entry name" value="ABC-3C_CTD10"/>
</dbReference>
<feature type="coiled-coil region" evidence="1">
    <location>
        <begin position="381"/>
        <end position="408"/>
    </location>
</feature>
<evidence type="ECO:0000259" key="2">
    <source>
        <dbReference type="Pfam" id="PF10088"/>
    </source>
</evidence>